<keyword evidence="4" id="KW-1185">Reference proteome</keyword>
<dbReference type="InterPro" id="IPR036938">
    <property type="entry name" value="PAP2/HPO_sf"/>
</dbReference>
<dbReference type="EMBL" id="LT605205">
    <property type="protein sequence ID" value="SCD22131.1"/>
    <property type="molecule type" value="Genomic_DNA"/>
</dbReference>
<evidence type="ECO:0000259" key="2">
    <source>
        <dbReference type="SMART" id="SM00014"/>
    </source>
</evidence>
<evidence type="ECO:0000256" key="1">
    <source>
        <dbReference type="SAM" id="Phobius"/>
    </source>
</evidence>
<dbReference type="SUPFAM" id="SSF48317">
    <property type="entry name" value="Acid phosphatase/Vanadium-dependent haloperoxidase"/>
    <property type="match status" value="1"/>
</dbReference>
<organism evidence="3 4">
    <name type="scientific">Proteiniphilum saccharofermentans</name>
    <dbReference type="NCBI Taxonomy" id="1642647"/>
    <lineage>
        <taxon>Bacteria</taxon>
        <taxon>Pseudomonadati</taxon>
        <taxon>Bacteroidota</taxon>
        <taxon>Bacteroidia</taxon>
        <taxon>Bacteroidales</taxon>
        <taxon>Dysgonomonadaceae</taxon>
        <taxon>Proteiniphilum</taxon>
    </lineage>
</organism>
<gene>
    <name evidence="3" type="ORF">PSM36_3346</name>
</gene>
<dbReference type="PANTHER" id="PTHR14969:SF13">
    <property type="entry name" value="AT30094P"/>
    <property type="match status" value="1"/>
</dbReference>
<dbReference type="KEGG" id="psac:PSM36_3346"/>
<dbReference type="STRING" id="1642647.PSM36_3346"/>
<feature type="transmembrane region" description="Helical" evidence="1">
    <location>
        <begin position="60"/>
        <end position="82"/>
    </location>
</feature>
<dbReference type="Proteomes" id="UP000187464">
    <property type="component" value="Chromosome I"/>
</dbReference>
<dbReference type="PANTHER" id="PTHR14969">
    <property type="entry name" value="SPHINGOSINE-1-PHOSPHATE PHOSPHOHYDROLASE"/>
    <property type="match status" value="1"/>
</dbReference>
<keyword evidence="1" id="KW-1133">Transmembrane helix</keyword>
<keyword evidence="1" id="KW-0812">Transmembrane</keyword>
<dbReference type="RefSeq" id="WP_076931825.1">
    <property type="nucleotide sequence ID" value="NZ_LT605205.1"/>
</dbReference>
<dbReference type="Pfam" id="PF01569">
    <property type="entry name" value="PAP2"/>
    <property type="match status" value="1"/>
</dbReference>
<protein>
    <submittedName>
        <fullName evidence="3">PAP2_like_4</fullName>
    </submittedName>
</protein>
<dbReference type="SMART" id="SM00014">
    <property type="entry name" value="acidPPc"/>
    <property type="match status" value="1"/>
</dbReference>
<reference evidence="3 4" key="1">
    <citation type="submission" date="2016-08" db="EMBL/GenBank/DDBJ databases">
        <authorList>
            <person name="Seilhamer J.J."/>
        </authorList>
    </citation>
    <scope>NUCLEOTIDE SEQUENCE [LARGE SCALE GENOMIC DNA]</scope>
    <source>
        <strain evidence="3">M3/6</strain>
    </source>
</reference>
<dbReference type="InterPro" id="IPR000326">
    <property type="entry name" value="PAP2/HPO"/>
</dbReference>
<evidence type="ECO:0000313" key="3">
    <source>
        <dbReference type="EMBL" id="SCD22131.1"/>
    </source>
</evidence>
<feature type="transmembrane region" description="Helical" evidence="1">
    <location>
        <begin position="112"/>
        <end position="133"/>
    </location>
</feature>
<sequence>MKDFIEGLLPAERDLFFAMNGSDSLFLDNVMWTISGRFIWIPVFLFIPFIFFYRARRNEAILVSLFLILVFVATDQISSSFFKPFFERFRPTHHPDFRDMVDIMNGYRGGRYGFISGHATNSFGLAVFLSLVFRNPLVTFSTLLWATINSYTRIYLGVHFISDILAGMIVGTFVALLLYAIYAALRKAIIHPPLSRRVSAYGKKEGTTLAAFVILYLAIITIFSPFLATLPH</sequence>
<proteinExistence type="predicted"/>
<feature type="transmembrane region" description="Helical" evidence="1">
    <location>
        <begin position="30"/>
        <end position="53"/>
    </location>
</feature>
<feature type="transmembrane region" description="Helical" evidence="1">
    <location>
        <begin position="164"/>
        <end position="185"/>
    </location>
</feature>
<dbReference type="CDD" id="cd03395">
    <property type="entry name" value="PAP2_like_4"/>
    <property type="match status" value="1"/>
</dbReference>
<keyword evidence="1" id="KW-0472">Membrane</keyword>
<feature type="transmembrane region" description="Helical" evidence="1">
    <location>
        <begin position="140"/>
        <end position="158"/>
    </location>
</feature>
<evidence type="ECO:0000313" key="4">
    <source>
        <dbReference type="Proteomes" id="UP000187464"/>
    </source>
</evidence>
<dbReference type="AlphaFoldDB" id="A0A1R3T354"/>
<name>A0A1R3T354_9BACT</name>
<feature type="domain" description="Phosphatidic acid phosphatase type 2/haloperoxidase" evidence="2">
    <location>
        <begin position="63"/>
        <end position="179"/>
    </location>
</feature>
<dbReference type="Gene3D" id="1.20.144.10">
    <property type="entry name" value="Phosphatidic acid phosphatase type 2/haloperoxidase"/>
    <property type="match status" value="2"/>
</dbReference>
<accession>A0A1R3T354</accession>
<feature type="transmembrane region" description="Helical" evidence="1">
    <location>
        <begin position="206"/>
        <end position="228"/>
    </location>
</feature>